<dbReference type="PANTHER" id="PTHR33321:SF15">
    <property type="entry name" value="PLANT BASIC SECRETORY PROTEIN (BSP) FAMILY PROTEIN"/>
    <property type="match status" value="1"/>
</dbReference>
<protein>
    <recommendedName>
        <fullName evidence="4">Plant basic secretory protein (BSP) family protein</fullName>
    </recommendedName>
</protein>
<reference evidence="1 3" key="1">
    <citation type="journal article" date="2017" name="Nature">
        <title>The sunflower genome provides insights into oil metabolism, flowering and Asterid evolution.</title>
        <authorList>
            <person name="Badouin H."/>
            <person name="Gouzy J."/>
            <person name="Grassa C.J."/>
            <person name="Murat F."/>
            <person name="Staton S.E."/>
            <person name="Cottret L."/>
            <person name="Lelandais-Briere C."/>
            <person name="Owens G.L."/>
            <person name="Carrere S."/>
            <person name="Mayjonade B."/>
            <person name="Legrand L."/>
            <person name="Gill N."/>
            <person name="Kane N.C."/>
            <person name="Bowers J.E."/>
            <person name="Hubner S."/>
            <person name="Bellec A."/>
            <person name="Berard A."/>
            <person name="Berges H."/>
            <person name="Blanchet N."/>
            <person name="Boniface M.C."/>
            <person name="Brunel D."/>
            <person name="Catrice O."/>
            <person name="Chaidir N."/>
            <person name="Claudel C."/>
            <person name="Donnadieu C."/>
            <person name="Faraut T."/>
            <person name="Fievet G."/>
            <person name="Helmstetter N."/>
            <person name="King M."/>
            <person name="Knapp S.J."/>
            <person name="Lai Z."/>
            <person name="Le Paslier M.C."/>
            <person name="Lippi Y."/>
            <person name="Lorenzon L."/>
            <person name="Mandel J.R."/>
            <person name="Marage G."/>
            <person name="Marchand G."/>
            <person name="Marquand E."/>
            <person name="Bret-Mestries E."/>
            <person name="Morien E."/>
            <person name="Nambeesan S."/>
            <person name="Nguyen T."/>
            <person name="Pegot-Espagnet P."/>
            <person name="Pouilly N."/>
            <person name="Raftis F."/>
            <person name="Sallet E."/>
            <person name="Schiex T."/>
            <person name="Thomas J."/>
            <person name="Vandecasteele C."/>
            <person name="Vares D."/>
            <person name="Vear F."/>
            <person name="Vautrin S."/>
            <person name="Crespi M."/>
            <person name="Mangin B."/>
            <person name="Burke J.M."/>
            <person name="Salse J."/>
            <person name="Munos S."/>
            <person name="Vincourt P."/>
            <person name="Rieseberg L.H."/>
            <person name="Langlade N.B."/>
        </authorList>
    </citation>
    <scope>NUCLEOTIDE SEQUENCE [LARGE SCALE GENOMIC DNA]</scope>
    <source>
        <strain evidence="3">cv. SF193</strain>
        <tissue evidence="1">Leaves</tissue>
    </source>
</reference>
<dbReference type="PANTHER" id="PTHR33321">
    <property type="match status" value="1"/>
</dbReference>
<dbReference type="EMBL" id="CM007892">
    <property type="protein sequence ID" value="OTG30824.1"/>
    <property type="molecule type" value="Genomic_DNA"/>
</dbReference>
<evidence type="ECO:0000313" key="3">
    <source>
        <dbReference type="Proteomes" id="UP000215914"/>
    </source>
</evidence>
<evidence type="ECO:0008006" key="4">
    <source>
        <dbReference type="Google" id="ProtNLM"/>
    </source>
</evidence>
<dbReference type="Proteomes" id="UP000215914">
    <property type="component" value="Chromosome 3"/>
</dbReference>
<organism evidence="2 3">
    <name type="scientific">Helianthus annuus</name>
    <name type="common">Common sunflower</name>
    <dbReference type="NCBI Taxonomy" id="4232"/>
    <lineage>
        <taxon>Eukaryota</taxon>
        <taxon>Viridiplantae</taxon>
        <taxon>Streptophyta</taxon>
        <taxon>Embryophyta</taxon>
        <taxon>Tracheophyta</taxon>
        <taxon>Spermatophyta</taxon>
        <taxon>Magnoliopsida</taxon>
        <taxon>eudicotyledons</taxon>
        <taxon>Gunneridae</taxon>
        <taxon>Pentapetalae</taxon>
        <taxon>asterids</taxon>
        <taxon>campanulids</taxon>
        <taxon>Asterales</taxon>
        <taxon>Asteraceae</taxon>
        <taxon>Asteroideae</taxon>
        <taxon>Heliantheae alliance</taxon>
        <taxon>Heliantheae</taxon>
        <taxon>Helianthus</taxon>
    </lineage>
</organism>
<evidence type="ECO:0000313" key="1">
    <source>
        <dbReference type="EMBL" id="KAF5814105.1"/>
    </source>
</evidence>
<dbReference type="InParanoid" id="A0A251V5W2"/>
<dbReference type="OMA" id="ISMATHF"/>
<proteinExistence type="predicted"/>
<name>A0A251V5W2_HELAN</name>
<dbReference type="AlphaFoldDB" id="A0A251V5W2"/>
<sequence>MYIYAMHDSYIQCTMSRISMATHFSFLCTLLTFSLTFHVILGAIPKYVVINEAPTHGGGIKFVKVIGGIPYTQKIMRHINKFIWYKVFKQNTPADQKPLDNVTVFIKDFVGAEGIAWGNDKINISAVFLRDYPGPMDLKWIFTSLMHHEMTHVFQWNGEGKTPAPLVEGIADYTVLKANYNPPGFNKPGSGDRWDQGYDYTARFLEYCDELVPDFVAKLNNMMRKTYDVSFFQNLTGKPVEELWKDYKAKYANKASEGIKS</sequence>
<dbReference type="Gramene" id="mRNA:HanXRQr2_Chr03g0106761">
    <property type="protein sequence ID" value="CDS:HanXRQr2_Chr03g0106761.1"/>
    <property type="gene ID" value="HanXRQr2_Chr03g0106761"/>
</dbReference>
<keyword evidence="3" id="KW-1185">Reference proteome</keyword>
<accession>A0A251V5W2</accession>
<dbReference type="InterPro" id="IPR007541">
    <property type="entry name" value="Uncharacterised_BSP"/>
</dbReference>
<reference evidence="1" key="3">
    <citation type="submission" date="2020-06" db="EMBL/GenBank/DDBJ databases">
        <title>Helianthus annuus Genome sequencing and assembly Release 2.</title>
        <authorList>
            <person name="Gouzy J."/>
            <person name="Langlade N."/>
            <person name="Munos S."/>
        </authorList>
    </citation>
    <scope>NUCLEOTIDE SEQUENCE</scope>
    <source>
        <tissue evidence="1">Leaves</tissue>
    </source>
</reference>
<dbReference type="EMBL" id="MNCJ02000318">
    <property type="protein sequence ID" value="KAF5814105.1"/>
    <property type="molecule type" value="Genomic_DNA"/>
</dbReference>
<gene>
    <name evidence="2" type="ORF">HannXRQ_Chr03g0068741</name>
    <name evidence="1" type="ORF">HanXRQr2_Chr03g0106761</name>
</gene>
<evidence type="ECO:0000313" key="2">
    <source>
        <dbReference type="EMBL" id="OTG30824.1"/>
    </source>
</evidence>
<reference evidence="2" key="2">
    <citation type="submission" date="2017-02" db="EMBL/GenBank/DDBJ databases">
        <title>Sunflower complete genome.</title>
        <authorList>
            <person name="Langlade N."/>
            <person name="Munos S."/>
        </authorList>
    </citation>
    <scope>NUCLEOTIDE SEQUENCE [LARGE SCALE GENOMIC DNA]</scope>
    <source>
        <tissue evidence="2">Leaves</tissue>
    </source>
</reference>
<dbReference type="Pfam" id="PF04450">
    <property type="entry name" value="BSP"/>
    <property type="match status" value="1"/>
</dbReference>